<comment type="caution">
    <text evidence="1">The sequence shown here is derived from an EMBL/GenBank/DDBJ whole genome shotgun (WGS) entry which is preliminary data.</text>
</comment>
<keyword evidence="2" id="KW-1185">Reference proteome</keyword>
<dbReference type="EMBL" id="NHRY01000217">
    <property type="protein sequence ID" value="PPQ30074.1"/>
    <property type="molecule type" value="Genomic_DNA"/>
</dbReference>
<reference evidence="1 2" key="1">
    <citation type="journal article" date="2018" name="Arch. Microbiol.">
        <title>New insights into the metabolic potential of the phototrophic purple bacterium Rhodopila globiformis DSM 161(T) from its draft genome sequence and evidence for a vanadium-dependent nitrogenase.</title>
        <authorList>
            <person name="Imhoff J.F."/>
            <person name="Rahn T."/>
            <person name="Kunzel S."/>
            <person name="Neulinger S.C."/>
        </authorList>
    </citation>
    <scope>NUCLEOTIDE SEQUENCE [LARGE SCALE GENOMIC DNA]</scope>
    <source>
        <strain evidence="1 2">DSM 161</strain>
    </source>
</reference>
<evidence type="ECO:0000313" key="2">
    <source>
        <dbReference type="Proteomes" id="UP000239724"/>
    </source>
</evidence>
<dbReference type="Proteomes" id="UP000239724">
    <property type="component" value="Unassembled WGS sequence"/>
</dbReference>
<evidence type="ECO:0000313" key="1">
    <source>
        <dbReference type="EMBL" id="PPQ30074.1"/>
    </source>
</evidence>
<sequence length="199" mass="22193">MSRKLQKIVTDIKESGQANLTRLTVLKKWFEAPHRVLSFGMFIAGQALRHAPEATGEAAELFRVAHDLLADVDILDPGIPRADATGLHDRLKAFQNEHQHVHWTSVRLIRNHNLFLVESGLDLYLRHGNSPADSYRLAAAYCEHYNPGYGNGLNGPSVQRIEEIAGFVRVVEAYEPTGPAHEGRPVWTVDQIAAASREE</sequence>
<organism evidence="1 2">
    <name type="scientific">Rhodopila globiformis</name>
    <name type="common">Rhodopseudomonas globiformis</name>
    <dbReference type="NCBI Taxonomy" id="1071"/>
    <lineage>
        <taxon>Bacteria</taxon>
        <taxon>Pseudomonadati</taxon>
        <taxon>Pseudomonadota</taxon>
        <taxon>Alphaproteobacteria</taxon>
        <taxon>Acetobacterales</taxon>
        <taxon>Acetobacteraceae</taxon>
        <taxon>Rhodopila</taxon>
    </lineage>
</organism>
<protein>
    <submittedName>
        <fullName evidence="1">Uncharacterized protein</fullName>
    </submittedName>
</protein>
<name>A0A2S6N632_RHOGL</name>
<gene>
    <name evidence="1" type="ORF">CCS01_20165</name>
</gene>
<dbReference type="AlphaFoldDB" id="A0A2S6N632"/>
<proteinExistence type="predicted"/>
<accession>A0A2S6N632</accession>